<dbReference type="SUPFAM" id="SSF48179">
    <property type="entry name" value="6-phosphogluconate dehydrogenase C-terminal domain-like"/>
    <property type="match status" value="1"/>
</dbReference>
<dbReference type="UniPathway" id="UPA00038">
    <property type="reaction ID" value="UER00491"/>
</dbReference>
<evidence type="ECO:0000256" key="7">
    <source>
        <dbReference type="ARBA" id="ARBA00047473"/>
    </source>
</evidence>
<accession>A0A0K6IW04</accession>
<evidence type="ECO:0000256" key="1">
    <source>
        <dbReference type="ARBA" id="ARBA00004701"/>
    </source>
</evidence>
<evidence type="ECO:0000256" key="2">
    <source>
        <dbReference type="ARBA" id="ARBA00006601"/>
    </source>
</evidence>
<comment type="catalytic activity">
    <reaction evidence="7 9">
        <text>UDP-alpha-D-glucose + 2 NAD(+) + H2O = UDP-alpha-D-glucuronate + 2 NADH + 3 H(+)</text>
        <dbReference type="Rhea" id="RHEA:23596"/>
        <dbReference type="ChEBI" id="CHEBI:15377"/>
        <dbReference type="ChEBI" id="CHEBI:15378"/>
        <dbReference type="ChEBI" id="CHEBI:57540"/>
        <dbReference type="ChEBI" id="CHEBI:57945"/>
        <dbReference type="ChEBI" id="CHEBI:58052"/>
        <dbReference type="ChEBI" id="CHEBI:58885"/>
        <dbReference type="EC" id="1.1.1.22"/>
    </reaction>
</comment>
<comment type="function">
    <text evidence="8">Catalyzes the conversion of UDP-glucose into UDP-glucuronate, one of the precursors of teichuronic acid.</text>
</comment>
<dbReference type="SMART" id="SM00984">
    <property type="entry name" value="UDPG_MGDP_dh_C"/>
    <property type="match status" value="1"/>
</dbReference>
<dbReference type="PIRSF" id="PIRSF500134">
    <property type="entry name" value="UDPglc_DH_bac"/>
    <property type="match status" value="1"/>
</dbReference>
<feature type="binding site" evidence="12">
    <location>
        <position position="121"/>
    </location>
    <ligand>
        <name>NAD(+)</name>
        <dbReference type="ChEBI" id="CHEBI:57540"/>
    </ligand>
</feature>
<evidence type="ECO:0000256" key="6">
    <source>
        <dbReference type="ARBA" id="ARBA00023027"/>
    </source>
</evidence>
<evidence type="ECO:0000256" key="12">
    <source>
        <dbReference type="PIRSR" id="PIRSR500134-3"/>
    </source>
</evidence>
<dbReference type="PIRSF" id="PIRSF000124">
    <property type="entry name" value="UDPglc_GDPman_dh"/>
    <property type="match status" value="1"/>
</dbReference>
<proteinExistence type="inferred from homology"/>
<evidence type="ECO:0000256" key="4">
    <source>
        <dbReference type="ARBA" id="ARBA00015132"/>
    </source>
</evidence>
<dbReference type="GO" id="GO:0006065">
    <property type="term" value="P:UDP-glucuronate biosynthetic process"/>
    <property type="evidence" value="ECO:0007669"/>
    <property type="project" value="UniProtKB-UniPathway"/>
</dbReference>
<feature type="binding site" evidence="11">
    <location>
        <begin position="155"/>
        <end position="158"/>
    </location>
    <ligand>
        <name>substrate</name>
    </ligand>
</feature>
<feature type="binding site" evidence="11">
    <location>
        <position position="327"/>
    </location>
    <ligand>
        <name>substrate</name>
    </ligand>
</feature>
<dbReference type="SUPFAM" id="SSF51735">
    <property type="entry name" value="NAD(P)-binding Rossmann-fold domains"/>
    <property type="match status" value="1"/>
</dbReference>
<dbReference type="Gene3D" id="3.40.50.720">
    <property type="entry name" value="NAD(P)-binding Rossmann-like Domain"/>
    <property type="match status" value="2"/>
</dbReference>
<keyword evidence="5 9" id="KW-0560">Oxidoreductase</keyword>
<feature type="binding site" evidence="12">
    <location>
        <position position="334"/>
    </location>
    <ligand>
        <name>NAD(+)</name>
        <dbReference type="ChEBI" id="CHEBI:57540"/>
    </ligand>
</feature>
<dbReference type="Pfam" id="PF00984">
    <property type="entry name" value="UDPG_MGDP_dh"/>
    <property type="match status" value="1"/>
</dbReference>
<organism evidence="14 15">
    <name type="scientific">Tepidiphilus thermophilus</name>
    <dbReference type="NCBI Taxonomy" id="876478"/>
    <lineage>
        <taxon>Bacteria</taxon>
        <taxon>Pseudomonadati</taxon>
        <taxon>Pseudomonadota</taxon>
        <taxon>Hydrogenophilia</taxon>
        <taxon>Hydrogenophilales</taxon>
        <taxon>Hydrogenophilaceae</taxon>
        <taxon>Tepidiphilus</taxon>
    </lineage>
</organism>
<dbReference type="InterPro" id="IPR008927">
    <property type="entry name" value="6-PGluconate_DH-like_C_sf"/>
</dbReference>
<feature type="binding site" evidence="12">
    <location>
        <position position="35"/>
    </location>
    <ligand>
        <name>NAD(+)</name>
        <dbReference type="ChEBI" id="CHEBI:57540"/>
    </ligand>
</feature>
<dbReference type="AlphaFoldDB" id="A0A0K6IW04"/>
<dbReference type="SUPFAM" id="SSF52413">
    <property type="entry name" value="UDP-glucose/GDP-mannose dehydrogenase C-terminal domain"/>
    <property type="match status" value="1"/>
</dbReference>
<dbReference type="OrthoDB" id="5292289at2"/>
<feature type="binding site" evidence="11">
    <location>
        <position position="210"/>
    </location>
    <ligand>
        <name>substrate</name>
    </ligand>
</feature>
<dbReference type="EMBL" id="CYHH01000006">
    <property type="protein sequence ID" value="CUB07301.1"/>
    <property type="molecule type" value="Genomic_DNA"/>
</dbReference>
<keyword evidence="15" id="KW-1185">Reference proteome</keyword>
<dbReference type="InterPro" id="IPR036291">
    <property type="entry name" value="NAD(P)-bd_dom_sf"/>
</dbReference>
<evidence type="ECO:0000256" key="5">
    <source>
        <dbReference type="ARBA" id="ARBA00023002"/>
    </source>
</evidence>
<comment type="pathway">
    <text evidence="1">Nucleotide-sugar biosynthesis; UDP-alpha-D-glucuronate biosynthesis; UDP-alpha-D-glucuronate from UDP-alpha-D-glucose: step 1/1.</text>
</comment>
<sequence>MDLCVIGTGYVGLVTGACFAEMGNEVWCVDVDAAKIEGLKAGKLPIYEPGLDEIVERNHQEGRLRFTTDLGEAMAECDVLFIAVGTPPLEDGSADLQHVLTVARDIGRRLTRYSVVVDKSTVPVGTAERVRRAIQAELDARGVSIPFDVVSNPEFLKEGAAVEDFMRPDRIIVGTDSEAARERMAELYAPFNRSHQRVIYMGVRDAEMTKYAANAMLATKISFMNEIAALCERYGVDVENVRLGIGSDQRIGYHFIYPGCGYGGSCFPKDVKALIAMAQAAGVEPEVLTAVEERNAKQKRVLEEKIVARFGEDLTGRTFGVWGLAFKPGTDDMREAPSIPLIEGLIQRGARVRAYDPVAMDNARRVFPAQWFDEGRLVFTRHQYDALDGADAMVLVTEWKPFRHPDFAAIKRLLKTPVIFDGRNQYDPLQLERLGIAYVGIGRANALAGEESRAVAL</sequence>
<dbReference type="EC" id="1.1.1.22" evidence="3 9"/>
<gene>
    <name evidence="14" type="ORF">Ga0061068_10650</name>
</gene>
<dbReference type="Pfam" id="PF03720">
    <property type="entry name" value="UDPG_MGDP_dh_C"/>
    <property type="match status" value="1"/>
</dbReference>
<protein>
    <recommendedName>
        <fullName evidence="4 9">UDP-glucose 6-dehydrogenase</fullName>
        <ecNumber evidence="3 9">1.1.1.22</ecNumber>
    </recommendedName>
</protein>
<evidence type="ECO:0000256" key="10">
    <source>
        <dbReference type="PIRSR" id="PIRSR500134-1"/>
    </source>
</evidence>
<reference evidence="15" key="1">
    <citation type="submission" date="2015-08" db="EMBL/GenBank/DDBJ databases">
        <authorList>
            <person name="Babu N.S."/>
            <person name="Beckwith C.J."/>
            <person name="Beseler K.G."/>
            <person name="Brison A."/>
            <person name="Carone J.V."/>
            <person name="Caskin T.P."/>
            <person name="Diamond M."/>
            <person name="Durham M.E."/>
            <person name="Foxe J.M."/>
            <person name="Go M."/>
            <person name="Henderson B.A."/>
            <person name="Jones I.B."/>
            <person name="McGettigan J.A."/>
            <person name="Micheletti S.J."/>
            <person name="Nasrallah M.E."/>
            <person name="Ortiz D."/>
            <person name="Piller C.R."/>
            <person name="Privatt S.R."/>
            <person name="Schneider S.L."/>
            <person name="Sharp S."/>
            <person name="Smith T.C."/>
            <person name="Stanton J.D."/>
            <person name="Ullery H.E."/>
            <person name="Wilson R.J."/>
            <person name="Serrano M.G."/>
            <person name="Buck G."/>
            <person name="Lee V."/>
            <person name="Wang Y."/>
            <person name="Carvalho R."/>
            <person name="Voegtly L."/>
            <person name="Shi R."/>
            <person name="Duckworth R."/>
            <person name="Johnson A."/>
            <person name="Loviza R."/>
            <person name="Walstead R."/>
            <person name="Shah Z."/>
            <person name="Kiflezghi M."/>
            <person name="Wade K."/>
            <person name="Ball S.L."/>
            <person name="Bradley K.W."/>
            <person name="Asai D.J."/>
            <person name="Bowman C.A."/>
            <person name="Russell D.A."/>
            <person name="Pope W.H."/>
            <person name="Jacobs-Sera D."/>
            <person name="Hendrix R.W."/>
            <person name="Hatfull G.F."/>
        </authorList>
    </citation>
    <scope>NUCLEOTIDE SEQUENCE [LARGE SCALE GENOMIC DNA]</scope>
    <source>
        <strain evidence="15">JCM 19170</strain>
    </source>
</reference>
<dbReference type="Proteomes" id="UP000182108">
    <property type="component" value="Unassembled WGS sequence"/>
</dbReference>
<evidence type="ECO:0000256" key="8">
    <source>
        <dbReference type="ARBA" id="ARBA00053241"/>
    </source>
</evidence>
<dbReference type="GO" id="GO:0003979">
    <property type="term" value="F:UDP-glucose 6-dehydrogenase activity"/>
    <property type="evidence" value="ECO:0007669"/>
    <property type="project" value="UniProtKB-EC"/>
</dbReference>
<evidence type="ECO:0000256" key="3">
    <source>
        <dbReference type="ARBA" id="ARBA00012954"/>
    </source>
</evidence>
<feature type="binding site" evidence="11">
    <location>
        <position position="263"/>
    </location>
    <ligand>
        <name>substrate</name>
    </ligand>
</feature>
<feature type="binding site" evidence="12">
    <location>
        <position position="269"/>
    </location>
    <ligand>
        <name>NAD(+)</name>
        <dbReference type="ChEBI" id="CHEBI:57540"/>
    </ligand>
</feature>
<feature type="binding site" evidence="12">
    <location>
        <position position="86"/>
    </location>
    <ligand>
        <name>NAD(+)</name>
        <dbReference type="ChEBI" id="CHEBI:57540"/>
    </ligand>
</feature>
<comment type="similarity">
    <text evidence="2 9">Belongs to the UDP-glucose/GDP-mannose dehydrogenase family.</text>
</comment>
<feature type="binding site" evidence="12">
    <location>
        <position position="158"/>
    </location>
    <ligand>
        <name>NAD(+)</name>
        <dbReference type="ChEBI" id="CHEBI:57540"/>
    </ligand>
</feature>
<feature type="binding site" evidence="12">
    <location>
        <position position="30"/>
    </location>
    <ligand>
        <name>NAD(+)</name>
        <dbReference type="ChEBI" id="CHEBI:57540"/>
    </ligand>
</feature>
<evidence type="ECO:0000313" key="15">
    <source>
        <dbReference type="Proteomes" id="UP000182108"/>
    </source>
</evidence>
<dbReference type="GO" id="GO:0000271">
    <property type="term" value="P:polysaccharide biosynthetic process"/>
    <property type="evidence" value="ECO:0007669"/>
    <property type="project" value="InterPro"/>
</dbReference>
<feature type="binding site" evidence="11">
    <location>
        <begin position="255"/>
        <end position="259"/>
    </location>
    <ligand>
        <name>substrate</name>
    </ligand>
</feature>
<evidence type="ECO:0000256" key="11">
    <source>
        <dbReference type="PIRSR" id="PIRSR500134-2"/>
    </source>
</evidence>
<dbReference type="Gene3D" id="1.20.5.100">
    <property type="entry name" value="Cytochrome c1, transmembrane anchor, C-terminal"/>
    <property type="match status" value="1"/>
</dbReference>
<dbReference type="InterPro" id="IPR014026">
    <property type="entry name" value="UDP-Glc/GDP-Man_DH_dimer"/>
</dbReference>
<dbReference type="GO" id="GO:0051287">
    <property type="term" value="F:NAD binding"/>
    <property type="evidence" value="ECO:0007669"/>
    <property type="project" value="InterPro"/>
</dbReference>
<dbReference type="InterPro" id="IPR014027">
    <property type="entry name" value="UDP-Glc/GDP-Man_DH_C"/>
</dbReference>
<feature type="domain" description="UDP-glucose/GDP-mannose dehydrogenase C-terminal" evidence="13">
    <location>
        <begin position="320"/>
        <end position="428"/>
    </location>
</feature>
<evidence type="ECO:0000313" key="14">
    <source>
        <dbReference type="EMBL" id="CUB07301.1"/>
    </source>
</evidence>
<dbReference type="InterPro" id="IPR017476">
    <property type="entry name" value="UDP-Glc/GDP-Man"/>
</dbReference>
<dbReference type="PANTHER" id="PTHR43750:SF3">
    <property type="entry name" value="UDP-GLUCOSE 6-DEHYDROGENASE TUAD"/>
    <property type="match status" value="1"/>
</dbReference>
<feature type="active site" description="Nucleophile" evidence="10">
    <location>
        <position position="266"/>
    </location>
</feature>
<dbReference type="InterPro" id="IPR028357">
    <property type="entry name" value="UDPglc_DH_bac"/>
</dbReference>
<dbReference type="InterPro" id="IPR036220">
    <property type="entry name" value="UDP-Glc/GDP-Man_DH_C_sf"/>
</dbReference>
<evidence type="ECO:0000256" key="9">
    <source>
        <dbReference type="PIRNR" id="PIRNR000124"/>
    </source>
</evidence>
<dbReference type="FunFam" id="1.20.5.100:FF:000001">
    <property type="entry name" value="UDP-glucose 6-dehydrogenase"/>
    <property type="match status" value="1"/>
</dbReference>
<evidence type="ECO:0000259" key="13">
    <source>
        <dbReference type="SMART" id="SM00984"/>
    </source>
</evidence>
<keyword evidence="6 9" id="KW-0520">NAD</keyword>
<dbReference type="PANTHER" id="PTHR43750">
    <property type="entry name" value="UDP-GLUCOSE 6-DEHYDROGENASE TUAD"/>
    <property type="match status" value="1"/>
</dbReference>
<dbReference type="Pfam" id="PF03721">
    <property type="entry name" value="UDPG_MGDP_dh_N"/>
    <property type="match status" value="1"/>
</dbReference>
<dbReference type="InterPro" id="IPR001732">
    <property type="entry name" value="UDP-Glc/GDP-Man_DH_N"/>
</dbReference>
<dbReference type="RefSeq" id="WP_055423592.1">
    <property type="nucleotide sequence ID" value="NZ_CYHH01000006.1"/>
</dbReference>
<name>A0A0K6IW04_9PROT</name>
<dbReference type="NCBIfam" id="TIGR03026">
    <property type="entry name" value="NDP-sugDHase"/>
    <property type="match status" value="1"/>
</dbReference>